<organism evidence="3 4">
    <name type="scientific">[Clostridium] hylemonae DSM 15053</name>
    <dbReference type="NCBI Taxonomy" id="553973"/>
    <lineage>
        <taxon>Bacteria</taxon>
        <taxon>Bacillati</taxon>
        <taxon>Bacillota</taxon>
        <taxon>Clostridia</taxon>
        <taxon>Lachnospirales</taxon>
        <taxon>Lachnospiraceae</taxon>
    </lineage>
</organism>
<name>C0C0G9_9FIRM</name>
<keyword evidence="4" id="KW-1185">Reference proteome</keyword>
<comment type="similarity">
    <text evidence="1">Belongs to the UPF0145 family.</text>
</comment>
<dbReference type="Gene3D" id="3.30.110.70">
    <property type="entry name" value="Hypothetical protein apc22750. Chain B"/>
    <property type="match status" value="1"/>
</dbReference>
<evidence type="ECO:0000313" key="3">
    <source>
        <dbReference type="EMBL" id="EEG74306.1"/>
    </source>
</evidence>
<gene>
    <name evidence="3" type="ORF">CLOHYLEM_05565</name>
</gene>
<reference evidence="3" key="1">
    <citation type="submission" date="2009-02" db="EMBL/GenBank/DDBJ databases">
        <authorList>
            <person name="Fulton L."/>
            <person name="Clifton S."/>
            <person name="Fulton B."/>
            <person name="Xu J."/>
            <person name="Minx P."/>
            <person name="Pepin K.H."/>
            <person name="Johnson M."/>
            <person name="Bhonagiri V."/>
            <person name="Nash W.E."/>
            <person name="Mardis E.R."/>
            <person name="Wilson R.K."/>
        </authorList>
    </citation>
    <scope>NUCLEOTIDE SEQUENCE [LARGE SCALE GENOMIC DNA]</scope>
    <source>
        <strain evidence="3">DSM 15053</strain>
    </source>
</reference>
<evidence type="ECO:0000256" key="2">
    <source>
        <dbReference type="SAM" id="Coils"/>
    </source>
</evidence>
<dbReference type="Proteomes" id="UP000004893">
    <property type="component" value="Unassembled WGS sequence"/>
</dbReference>
<dbReference type="STRING" id="553973.CLOHYLEM_05565"/>
<dbReference type="HOGENOM" id="CLU_1624269_0_0_9"/>
<evidence type="ECO:0000256" key="1">
    <source>
        <dbReference type="ARBA" id="ARBA00010751"/>
    </source>
</evidence>
<reference evidence="3" key="2">
    <citation type="submission" date="2013-06" db="EMBL/GenBank/DDBJ databases">
        <title>Draft genome sequence of Clostridium hylemonae (DSM 15053).</title>
        <authorList>
            <person name="Sudarsanam P."/>
            <person name="Ley R."/>
            <person name="Guruge J."/>
            <person name="Turnbaugh P.J."/>
            <person name="Mahowald M."/>
            <person name="Liep D."/>
            <person name="Gordon J."/>
        </authorList>
    </citation>
    <scope>NUCLEOTIDE SEQUENCE</scope>
    <source>
        <strain evidence="3">DSM 15053</strain>
    </source>
</reference>
<dbReference type="Pfam" id="PF01906">
    <property type="entry name" value="YbjQ_1"/>
    <property type="match status" value="1"/>
</dbReference>
<protein>
    <recommendedName>
        <fullName evidence="5">Heavy metal-binding domain-containing protein</fullName>
    </recommendedName>
</protein>
<keyword evidence="2" id="KW-0175">Coiled coil</keyword>
<proteinExistence type="inferred from homology"/>
<dbReference type="PANTHER" id="PTHR34068:SF2">
    <property type="entry name" value="UPF0145 PROTEIN SCO3412"/>
    <property type="match status" value="1"/>
</dbReference>
<dbReference type="PANTHER" id="PTHR34068">
    <property type="entry name" value="UPF0145 PROTEIN YBJQ"/>
    <property type="match status" value="1"/>
</dbReference>
<sequence length="163" mass="18413">MFEKIKKAENAEQIQKAQDNIKNKMAENSASQEAVKAVEEEFKKLEDNRQCMTQRKLEEAEIHREQQARKNKLMVTTGYNFEGYRISRYIDIVHGEYSVGHFINIDNSLSRAKYAAQEKMIDQAVVKGANAIIGIDFDITSISDVIAAAIVSGTAVVIEKIEE</sequence>
<dbReference type="SUPFAM" id="SSF117782">
    <property type="entry name" value="YbjQ-like"/>
    <property type="match status" value="1"/>
</dbReference>
<dbReference type="InterPro" id="IPR035439">
    <property type="entry name" value="UPF0145_dom_sf"/>
</dbReference>
<dbReference type="AlphaFoldDB" id="C0C0G9"/>
<accession>C0C0G9</accession>
<comment type="caution">
    <text evidence="3">The sequence shown here is derived from an EMBL/GenBank/DDBJ whole genome shotgun (WGS) entry which is preliminary data.</text>
</comment>
<dbReference type="EMBL" id="ABYI02000020">
    <property type="protein sequence ID" value="EEG74306.1"/>
    <property type="molecule type" value="Genomic_DNA"/>
</dbReference>
<evidence type="ECO:0008006" key="5">
    <source>
        <dbReference type="Google" id="ProtNLM"/>
    </source>
</evidence>
<dbReference type="InterPro" id="IPR002765">
    <property type="entry name" value="UPF0145_YbjQ-like"/>
</dbReference>
<feature type="coiled-coil region" evidence="2">
    <location>
        <begin position="7"/>
        <end position="55"/>
    </location>
</feature>
<evidence type="ECO:0000313" key="4">
    <source>
        <dbReference type="Proteomes" id="UP000004893"/>
    </source>
</evidence>